<keyword evidence="5 7" id="KW-1133">Transmembrane helix</keyword>
<dbReference type="Proteomes" id="UP001149140">
    <property type="component" value="Unassembled WGS sequence"/>
</dbReference>
<dbReference type="PROSITE" id="PS50928">
    <property type="entry name" value="ABC_TM1"/>
    <property type="match status" value="1"/>
</dbReference>
<dbReference type="PANTHER" id="PTHR30193">
    <property type="entry name" value="ABC TRANSPORTER PERMEASE PROTEIN"/>
    <property type="match status" value="1"/>
</dbReference>
<evidence type="ECO:0000313" key="10">
    <source>
        <dbReference type="Proteomes" id="UP001149140"/>
    </source>
</evidence>
<proteinExistence type="inferred from homology"/>
<evidence type="ECO:0000256" key="3">
    <source>
        <dbReference type="ARBA" id="ARBA00022475"/>
    </source>
</evidence>
<evidence type="ECO:0000256" key="4">
    <source>
        <dbReference type="ARBA" id="ARBA00022692"/>
    </source>
</evidence>
<dbReference type="EMBL" id="JAPDOD010000004">
    <property type="protein sequence ID" value="MDA0160069.1"/>
    <property type="molecule type" value="Genomic_DNA"/>
</dbReference>
<feature type="transmembrane region" description="Helical" evidence="7">
    <location>
        <begin position="124"/>
        <end position="144"/>
    </location>
</feature>
<keyword evidence="10" id="KW-1185">Reference proteome</keyword>
<dbReference type="InterPro" id="IPR035906">
    <property type="entry name" value="MetI-like_sf"/>
</dbReference>
<feature type="transmembrane region" description="Helical" evidence="7">
    <location>
        <begin position="225"/>
        <end position="246"/>
    </location>
</feature>
<dbReference type="Pfam" id="PF00528">
    <property type="entry name" value="BPD_transp_1"/>
    <property type="match status" value="1"/>
</dbReference>
<sequence>MAQATVTSSTTRVPGGRRKKALKRHGFAGFLFTAPFMVLFLALFIAPLIYALYLSLYREQLVGGNAFVGLDNYTEGLKDKAFTDGVKRVALFMIVQVPIMLVLALVFALIIDSGKVVFARLYRVGFFVPYAVPTVIAALMWGFLYGRDFGPIADVADKLGATPPNFLGEDLMLWSIANVSTWTFTGYNMIIFYAALRAIPAELYEAAAVDGAGAFRTALYIKLPLLRPAILLCTIFSVIGSFQLFAEPRVFYDIAPQVIGKSYTPNLYVYNLAFADQRLNYAAALSFLLGAVVFVVSFIVMRISARQEVRS</sequence>
<feature type="transmembrane region" description="Helical" evidence="7">
    <location>
        <begin position="171"/>
        <end position="196"/>
    </location>
</feature>
<dbReference type="InterPro" id="IPR051393">
    <property type="entry name" value="ABC_transporter_permease"/>
</dbReference>
<evidence type="ECO:0000259" key="8">
    <source>
        <dbReference type="PROSITE" id="PS50928"/>
    </source>
</evidence>
<dbReference type="SUPFAM" id="SSF161098">
    <property type="entry name" value="MetI-like"/>
    <property type="match status" value="1"/>
</dbReference>
<evidence type="ECO:0000313" key="9">
    <source>
        <dbReference type="EMBL" id="MDA0160069.1"/>
    </source>
</evidence>
<gene>
    <name evidence="9" type="ORF">OM076_07335</name>
</gene>
<keyword evidence="6 7" id="KW-0472">Membrane</keyword>
<dbReference type="PANTHER" id="PTHR30193:SF41">
    <property type="entry name" value="DIACETYLCHITOBIOSE UPTAKE SYSTEM PERMEASE PROTEIN NGCF"/>
    <property type="match status" value="1"/>
</dbReference>
<comment type="subcellular location">
    <subcellularLocation>
        <location evidence="1 7">Cell membrane</location>
        <topology evidence="1 7">Multi-pass membrane protein</topology>
    </subcellularLocation>
</comment>
<dbReference type="GO" id="GO:0055085">
    <property type="term" value="P:transmembrane transport"/>
    <property type="evidence" value="ECO:0007669"/>
    <property type="project" value="InterPro"/>
</dbReference>
<feature type="transmembrane region" description="Helical" evidence="7">
    <location>
        <begin position="89"/>
        <end position="112"/>
    </location>
</feature>
<evidence type="ECO:0000256" key="2">
    <source>
        <dbReference type="ARBA" id="ARBA00022448"/>
    </source>
</evidence>
<keyword evidence="4 7" id="KW-0812">Transmembrane</keyword>
<dbReference type="RefSeq" id="WP_270038835.1">
    <property type="nucleotide sequence ID" value="NZ_JAPDOD010000004.1"/>
</dbReference>
<dbReference type="AlphaFoldDB" id="A0A9X3MP58"/>
<organism evidence="9 10">
    <name type="scientific">Solirubrobacter ginsenosidimutans</name>
    <dbReference type="NCBI Taxonomy" id="490573"/>
    <lineage>
        <taxon>Bacteria</taxon>
        <taxon>Bacillati</taxon>
        <taxon>Actinomycetota</taxon>
        <taxon>Thermoleophilia</taxon>
        <taxon>Solirubrobacterales</taxon>
        <taxon>Solirubrobacteraceae</taxon>
        <taxon>Solirubrobacter</taxon>
    </lineage>
</organism>
<feature type="transmembrane region" description="Helical" evidence="7">
    <location>
        <begin position="281"/>
        <end position="301"/>
    </location>
</feature>
<comment type="caution">
    <text evidence="9">The sequence shown here is derived from an EMBL/GenBank/DDBJ whole genome shotgun (WGS) entry which is preliminary data.</text>
</comment>
<reference evidence="9" key="1">
    <citation type="submission" date="2022-10" db="EMBL/GenBank/DDBJ databases">
        <title>The WGS of Solirubrobacter ginsenosidimutans DSM 21036.</title>
        <authorList>
            <person name="Jiang Z."/>
        </authorList>
    </citation>
    <scope>NUCLEOTIDE SEQUENCE</scope>
    <source>
        <strain evidence="9">DSM 21036</strain>
    </source>
</reference>
<evidence type="ECO:0000256" key="6">
    <source>
        <dbReference type="ARBA" id="ARBA00023136"/>
    </source>
</evidence>
<keyword evidence="2 7" id="KW-0813">Transport</keyword>
<comment type="similarity">
    <text evidence="7">Belongs to the binding-protein-dependent transport system permease family.</text>
</comment>
<dbReference type="InterPro" id="IPR000515">
    <property type="entry name" value="MetI-like"/>
</dbReference>
<accession>A0A9X3MP58</accession>
<dbReference type="GO" id="GO:0005886">
    <property type="term" value="C:plasma membrane"/>
    <property type="evidence" value="ECO:0007669"/>
    <property type="project" value="UniProtKB-SubCell"/>
</dbReference>
<evidence type="ECO:0000256" key="1">
    <source>
        <dbReference type="ARBA" id="ARBA00004651"/>
    </source>
</evidence>
<keyword evidence="3" id="KW-1003">Cell membrane</keyword>
<protein>
    <submittedName>
        <fullName evidence="9">Sugar ABC transporter permease</fullName>
    </submittedName>
</protein>
<dbReference type="CDD" id="cd06261">
    <property type="entry name" value="TM_PBP2"/>
    <property type="match status" value="1"/>
</dbReference>
<evidence type="ECO:0000256" key="5">
    <source>
        <dbReference type="ARBA" id="ARBA00022989"/>
    </source>
</evidence>
<evidence type="ECO:0000256" key="7">
    <source>
        <dbReference type="RuleBase" id="RU363032"/>
    </source>
</evidence>
<name>A0A9X3MP58_9ACTN</name>
<feature type="domain" description="ABC transmembrane type-1" evidence="8">
    <location>
        <begin position="86"/>
        <end position="300"/>
    </location>
</feature>
<feature type="transmembrane region" description="Helical" evidence="7">
    <location>
        <begin position="27"/>
        <end position="53"/>
    </location>
</feature>
<dbReference type="Gene3D" id="1.10.3720.10">
    <property type="entry name" value="MetI-like"/>
    <property type="match status" value="1"/>
</dbReference>